<feature type="transmembrane region" description="Helical" evidence="8">
    <location>
        <begin position="233"/>
        <end position="255"/>
    </location>
</feature>
<keyword evidence="6 8" id="KW-0472">Membrane</keyword>
<feature type="transmembrane region" description="Helical" evidence="8">
    <location>
        <begin position="464"/>
        <end position="483"/>
    </location>
</feature>
<proteinExistence type="inferred from homology"/>
<dbReference type="EMBL" id="CP086714">
    <property type="protein sequence ID" value="WOO78190.1"/>
    <property type="molecule type" value="Genomic_DNA"/>
</dbReference>
<evidence type="ECO:0000256" key="2">
    <source>
        <dbReference type="ARBA" id="ARBA00008821"/>
    </source>
</evidence>
<dbReference type="Pfam" id="PF00860">
    <property type="entry name" value="Xan_ur_permease"/>
    <property type="match status" value="1"/>
</dbReference>
<protein>
    <submittedName>
        <fullName evidence="9">Purine permease</fullName>
    </submittedName>
</protein>
<feature type="transmembrane region" description="Helical" evidence="8">
    <location>
        <begin position="525"/>
        <end position="551"/>
    </location>
</feature>
<dbReference type="GeneID" id="87804994"/>
<feature type="transmembrane region" description="Helical" evidence="8">
    <location>
        <begin position="495"/>
        <end position="513"/>
    </location>
</feature>
<accession>A0AAF0Y1E0</accession>
<feature type="transmembrane region" description="Helical" evidence="8">
    <location>
        <begin position="275"/>
        <end position="296"/>
    </location>
</feature>
<dbReference type="InterPro" id="IPR006043">
    <property type="entry name" value="NCS2"/>
</dbReference>
<organism evidence="9 10">
    <name type="scientific">Vanrija pseudolonga</name>
    <dbReference type="NCBI Taxonomy" id="143232"/>
    <lineage>
        <taxon>Eukaryota</taxon>
        <taxon>Fungi</taxon>
        <taxon>Dikarya</taxon>
        <taxon>Basidiomycota</taxon>
        <taxon>Agaricomycotina</taxon>
        <taxon>Tremellomycetes</taxon>
        <taxon>Trichosporonales</taxon>
        <taxon>Trichosporonaceae</taxon>
        <taxon>Vanrija</taxon>
    </lineage>
</organism>
<keyword evidence="3" id="KW-0813">Transport</keyword>
<reference evidence="9" key="1">
    <citation type="submission" date="2023-10" db="EMBL/GenBank/DDBJ databases">
        <authorList>
            <person name="Noh H."/>
        </authorList>
    </citation>
    <scope>NUCLEOTIDE SEQUENCE</scope>
    <source>
        <strain evidence="9">DUCC4014</strain>
    </source>
</reference>
<evidence type="ECO:0000313" key="9">
    <source>
        <dbReference type="EMBL" id="WOO78190.1"/>
    </source>
</evidence>
<dbReference type="GO" id="GO:0000324">
    <property type="term" value="C:fungal-type vacuole"/>
    <property type="evidence" value="ECO:0007669"/>
    <property type="project" value="TreeGrafter"/>
</dbReference>
<dbReference type="RefSeq" id="XP_062624222.1">
    <property type="nucleotide sequence ID" value="XM_062768238.1"/>
</dbReference>
<evidence type="ECO:0000256" key="1">
    <source>
        <dbReference type="ARBA" id="ARBA00004141"/>
    </source>
</evidence>
<evidence type="ECO:0000256" key="6">
    <source>
        <dbReference type="ARBA" id="ARBA00023136"/>
    </source>
</evidence>
<feature type="transmembrane region" description="Helical" evidence="8">
    <location>
        <begin position="123"/>
        <end position="141"/>
    </location>
</feature>
<feature type="region of interest" description="Disordered" evidence="7">
    <location>
        <begin position="560"/>
        <end position="588"/>
    </location>
</feature>
<dbReference type="InterPro" id="IPR006042">
    <property type="entry name" value="Xan_ur_permease"/>
</dbReference>
<feature type="transmembrane region" description="Helical" evidence="8">
    <location>
        <begin position="86"/>
        <end position="111"/>
    </location>
</feature>
<feature type="compositionally biased region" description="Basic and acidic residues" evidence="7">
    <location>
        <begin position="562"/>
        <end position="572"/>
    </location>
</feature>
<sequence>MGVPESPTASDKIDGSVNVLEAGSTNSNLGPVPVRKFSPMRTLKSLGSKDAWLGDYDYGSLFIPNMPWSKTKRELPFYGVHDKLPYLLMIILGLQHALAMVGGLVVPPLLLGGGAGANLGPEIQQYLISGSLIWCAIGTVVQVSRVRMFGTKYYLGTGIISVTGTSFAFANVALQYLAQSYANGTCPTAADGTHLPCPKEYGAILGTTTLTGILALGLSFVPPKIIRKVFPPLVTGTMIVFMGASLVIAGVNNWGGGSGPCRNDPTLKCIAGSQAHHWGSAQFLGLGFACMAMIIICEIFGSAFFKSAAVFIGLLTGLIIAAATGYFDKSAIKAAPGGTFLWMHTFPLGLRGQLVLPMLATWCVSVAETIGNITASSDVSRLEITGKVFESRVQGGILADALSASIAGLATVPALTTFAQNAGVIALTRNASLQSGYMCAFFLFLMGVIGKFGAIFVACPPSVIGGFTTFLFGSVSVSGIRVLAYAKWSRRDRFIATPAFALGLASLCVPDWFDHIFTYKGNNKGLSGLIQAVVLVVASPYLIAALIAAVLNCTLPSDMEEEQHASTEEERQTWNQPGSIADRTEPGV</sequence>
<dbReference type="AlphaFoldDB" id="A0AAF0Y1E0"/>
<feature type="transmembrane region" description="Helical" evidence="8">
    <location>
        <begin position="308"/>
        <end position="327"/>
    </location>
</feature>
<dbReference type="NCBIfam" id="TIGR00801">
    <property type="entry name" value="ncs2"/>
    <property type="match status" value="1"/>
</dbReference>
<evidence type="ECO:0000256" key="3">
    <source>
        <dbReference type="ARBA" id="ARBA00022448"/>
    </source>
</evidence>
<dbReference type="PANTHER" id="PTHR42810:SF2">
    <property type="entry name" value="PURINE PERMEASE C1399.01C-RELATED"/>
    <property type="match status" value="1"/>
</dbReference>
<feature type="transmembrane region" description="Helical" evidence="8">
    <location>
        <begin position="439"/>
        <end position="458"/>
    </location>
</feature>
<keyword evidence="5 8" id="KW-1133">Transmembrane helix</keyword>
<gene>
    <name evidence="9" type="primary">uapC</name>
    <name evidence="9" type="ORF">LOC62_01G001740</name>
</gene>
<feature type="transmembrane region" description="Helical" evidence="8">
    <location>
        <begin position="201"/>
        <end position="221"/>
    </location>
</feature>
<name>A0AAF0Y1E0_9TREE</name>
<comment type="similarity">
    <text evidence="2">Belongs to the nucleobase:cation symporter-2 (NCS2) (TC 2.A.40) family.</text>
</comment>
<dbReference type="PANTHER" id="PTHR42810">
    <property type="entry name" value="PURINE PERMEASE C1399.01C-RELATED"/>
    <property type="match status" value="1"/>
</dbReference>
<dbReference type="Proteomes" id="UP000827549">
    <property type="component" value="Chromosome 1"/>
</dbReference>
<evidence type="ECO:0000256" key="7">
    <source>
        <dbReference type="SAM" id="MobiDB-lite"/>
    </source>
</evidence>
<dbReference type="GO" id="GO:0005886">
    <property type="term" value="C:plasma membrane"/>
    <property type="evidence" value="ECO:0007669"/>
    <property type="project" value="TreeGrafter"/>
</dbReference>
<evidence type="ECO:0000256" key="4">
    <source>
        <dbReference type="ARBA" id="ARBA00022692"/>
    </source>
</evidence>
<keyword evidence="10" id="KW-1185">Reference proteome</keyword>
<keyword evidence="4 8" id="KW-0812">Transmembrane</keyword>
<comment type="subcellular location">
    <subcellularLocation>
        <location evidence="1">Membrane</location>
        <topology evidence="1">Multi-pass membrane protein</topology>
    </subcellularLocation>
</comment>
<evidence type="ECO:0000313" key="10">
    <source>
        <dbReference type="Proteomes" id="UP000827549"/>
    </source>
</evidence>
<feature type="transmembrane region" description="Helical" evidence="8">
    <location>
        <begin position="153"/>
        <end position="174"/>
    </location>
</feature>
<evidence type="ECO:0000256" key="8">
    <source>
        <dbReference type="SAM" id="Phobius"/>
    </source>
</evidence>
<dbReference type="GO" id="GO:0042907">
    <property type="term" value="F:xanthine transmembrane transporter activity"/>
    <property type="evidence" value="ECO:0007669"/>
    <property type="project" value="TreeGrafter"/>
</dbReference>
<evidence type="ECO:0000256" key="5">
    <source>
        <dbReference type="ARBA" id="ARBA00022989"/>
    </source>
</evidence>